<gene>
    <name evidence="2" type="ORF">BDEG_23648</name>
</gene>
<dbReference type="OrthoDB" id="2134946at2759"/>
<reference evidence="2 3" key="1">
    <citation type="submission" date="2006-10" db="EMBL/GenBank/DDBJ databases">
        <title>The Genome Sequence of Batrachochytrium dendrobatidis JEL423.</title>
        <authorList>
            <consortium name="The Broad Institute Genome Sequencing Platform"/>
            <person name="Birren B."/>
            <person name="Lander E."/>
            <person name="Galagan J."/>
            <person name="Cuomo C."/>
            <person name="Devon K."/>
            <person name="Jaffe D."/>
            <person name="Butler J."/>
            <person name="Alvarez P."/>
            <person name="Gnerre S."/>
            <person name="Grabherr M."/>
            <person name="Kleber M."/>
            <person name="Mauceli E."/>
            <person name="Brockman W."/>
            <person name="Young S."/>
            <person name="LaButti K."/>
            <person name="Sykes S."/>
            <person name="DeCaprio D."/>
            <person name="Crawford M."/>
            <person name="Koehrsen M."/>
            <person name="Engels R."/>
            <person name="Montgomery P."/>
            <person name="Pearson M."/>
            <person name="Howarth C."/>
            <person name="Larson L."/>
            <person name="White J."/>
            <person name="O'Leary S."/>
            <person name="Kodira C."/>
            <person name="Zeng Q."/>
            <person name="Yandava C."/>
            <person name="Alvarado L."/>
            <person name="Longcore J."/>
            <person name="James T."/>
        </authorList>
    </citation>
    <scope>NUCLEOTIDE SEQUENCE [LARGE SCALE GENOMIC DNA]</scope>
    <source>
        <strain evidence="2 3">JEL423</strain>
    </source>
</reference>
<dbReference type="VEuPathDB" id="FungiDB:BDEG_23648"/>
<name>A0A177WKE9_BATDL</name>
<accession>A0A177WKE9</accession>
<dbReference type="EMBL" id="DS022303">
    <property type="protein sequence ID" value="OAJ39841.1"/>
    <property type="molecule type" value="Genomic_DNA"/>
</dbReference>
<evidence type="ECO:0000256" key="1">
    <source>
        <dbReference type="SAM" id="MobiDB-lite"/>
    </source>
</evidence>
<evidence type="ECO:0000313" key="3">
    <source>
        <dbReference type="Proteomes" id="UP000077115"/>
    </source>
</evidence>
<feature type="compositionally biased region" description="Basic and acidic residues" evidence="1">
    <location>
        <begin position="7"/>
        <end position="22"/>
    </location>
</feature>
<proteinExistence type="predicted"/>
<feature type="region of interest" description="Disordered" evidence="1">
    <location>
        <begin position="1"/>
        <end position="22"/>
    </location>
</feature>
<dbReference type="AlphaFoldDB" id="A0A177WKE9"/>
<evidence type="ECO:0000313" key="2">
    <source>
        <dbReference type="EMBL" id="OAJ39841.1"/>
    </source>
</evidence>
<sequence>MSIAHANTDEIGAHSDGFRDDEHESWESEFSDEIIGPADQHHGTHSTDPLKALAIPIHDPEFFLTFKGITNLVIAPFFQGMFYGLGEGIARIFVGRWVGIDPLTALTGRKRDTQHISRSVRLHSQGPSFLSRWFGWMNVWPNSSESLSSSPTEALHLQNINACAEFYNPGATLQFVHHVSKNQESTRLEHTLHNINKNTKTYLN</sequence>
<dbReference type="Proteomes" id="UP000077115">
    <property type="component" value="Unassembled WGS sequence"/>
</dbReference>
<protein>
    <submittedName>
        <fullName evidence="2">Uncharacterized protein</fullName>
    </submittedName>
</protein>
<organism evidence="2 3">
    <name type="scientific">Batrachochytrium dendrobatidis (strain JEL423)</name>
    <dbReference type="NCBI Taxonomy" id="403673"/>
    <lineage>
        <taxon>Eukaryota</taxon>
        <taxon>Fungi</taxon>
        <taxon>Fungi incertae sedis</taxon>
        <taxon>Chytridiomycota</taxon>
        <taxon>Chytridiomycota incertae sedis</taxon>
        <taxon>Chytridiomycetes</taxon>
        <taxon>Rhizophydiales</taxon>
        <taxon>Rhizophydiales incertae sedis</taxon>
        <taxon>Batrachochytrium</taxon>
    </lineage>
</organism>
<reference evidence="2 3" key="2">
    <citation type="submission" date="2016-05" db="EMBL/GenBank/DDBJ databases">
        <title>Lineage-specific infection strategies underlie the spectrum of fungal disease in amphibians.</title>
        <authorList>
            <person name="Cuomo C.A."/>
            <person name="Farrer R.A."/>
            <person name="James T."/>
            <person name="Longcore J."/>
            <person name="Birren B."/>
        </authorList>
    </citation>
    <scope>NUCLEOTIDE SEQUENCE [LARGE SCALE GENOMIC DNA]</scope>
    <source>
        <strain evidence="2 3">JEL423</strain>
    </source>
</reference>